<evidence type="ECO:0000313" key="8">
    <source>
        <dbReference type="Proteomes" id="UP000032180"/>
    </source>
</evidence>
<evidence type="ECO:0000256" key="2">
    <source>
        <dbReference type="ARBA" id="ARBA00022729"/>
    </source>
</evidence>
<feature type="domain" description="Peptidase C1A papain C-terminal" evidence="5">
    <location>
        <begin position="356"/>
        <end position="524"/>
    </location>
</feature>
<evidence type="ECO:0000313" key="7">
    <source>
        <dbReference type="EnsemblPlants" id="LPERR09G15780.1"/>
    </source>
</evidence>
<name>A0A0D9XGV6_9ORYZ</name>
<dbReference type="SUPFAM" id="SSF54001">
    <property type="entry name" value="Cysteine proteinases"/>
    <property type="match status" value="2"/>
</dbReference>
<dbReference type="AlphaFoldDB" id="A0A0D9XGV6"/>
<dbReference type="eggNOG" id="KOG1543">
    <property type="taxonomic scope" value="Eukaryota"/>
</dbReference>
<organism evidence="7 8">
    <name type="scientific">Leersia perrieri</name>
    <dbReference type="NCBI Taxonomy" id="77586"/>
    <lineage>
        <taxon>Eukaryota</taxon>
        <taxon>Viridiplantae</taxon>
        <taxon>Streptophyta</taxon>
        <taxon>Embryophyta</taxon>
        <taxon>Tracheophyta</taxon>
        <taxon>Spermatophyta</taxon>
        <taxon>Magnoliopsida</taxon>
        <taxon>Liliopsida</taxon>
        <taxon>Poales</taxon>
        <taxon>Poaceae</taxon>
        <taxon>BOP clade</taxon>
        <taxon>Oryzoideae</taxon>
        <taxon>Oryzeae</taxon>
        <taxon>Oryzinae</taxon>
        <taxon>Leersia</taxon>
    </lineage>
</organism>
<dbReference type="InterPro" id="IPR025661">
    <property type="entry name" value="Pept_asp_AS"/>
</dbReference>
<reference evidence="7" key="3">
    <citation type="submission" date="2015-04" db="UniProtKB">
        <authorList>
            <consortium name="EnsemblPlants"/>
        </authorList>
    </citation>
    <scope>IDENTIFICATION</scope>
</reference>
<evidence type="ECO:0000256" key="4">
    <source>
        <dbReference type="SAM" id="SignalP"/>
    </source>
</evidence>
<accession>A0A0D9XGV6</accession>
<feature type="chain" id="PRO_5018531197" description="Cysteine proteinase" evidence="4">
    <location>
        <begin position="22"/>
        <end position="538"/>
    </location>
</feature>
<keyword evidence="3" id="KW-1015">Disulfide bond</keyword>
<dbReference type="Pfam" id="PF08246">
    <property type="entry name" value="Inhibitor_I29"/>
    <property type="match status" value="1"/>
</dbReference>
<dbReference type="HOGENOM" id="CLU_012184_1_0_1"/>
<dbReference type="FunFam" id="3.90.70.10:FF:000207">
    <property type="entry name" value="Putative cysteine proteinase"/>
    <property type="match status" value="1"/>
</dbReference>
<keyword evidence="2 4" id="KW-0732">Signal</keyword>
<dbReference type="PRINTS" id="PR00705">
    <property type="entry name" value="PAPAIN"/>
</dbReference>
<evidence type="ECO:0000256" key="1">
    <source>
        <dbReference type="ARBA" id="ARBA00008455"/>
    </source>
</evidence>
<evidence type="ECO:0008006" key="9">
    <source>
        <dbReference type="Google" id="ProtNLM"/>
    </source>
</evidence>
<dbReference type="InterPro" id="IPR025660">
    <property type="entry name" value="Pept_his_AS"/>
</dbReference>
<keyword evidence="8" id="KW-1185">Reference proteome</keyword>
<comment type="similarity">
    <text evidence="1">Belongs to the peptidase C1 family.</text>
</comment>
<dbReference type="Gene3D" id="3.90.70.10">
    <property type="entry name" value="Cysteine proteinases"/>
    <property type="match status" value="2"/>
</dbReference>
<dbReference type="InterPro" id="IPR000169">
    <property type="entry name" value="Pept_cys_AS"/>
</dbReference>
<dbReference type="EnsemblPlants" id="LPERR09G15780.1">
    <property type="protein sequence ID" value="LPERR09G15780.1"/>
    <property type="gene ID" value="LPERR09G15780"/>
</dbReference>
<dbReference type="InterPro" id="IPR013201">
    <property type="entry name" value="Prot_inhib_I29"/>
</dbReference>
<dbReference type="SMART" id="SM00645">
    <property type="entry name" value="Pept_C1"/>
    <property type="match status" value="2"/>
</dbReference>
<dbReference type="CDD" id="cd02248">
    <property type="entry name" value="Peptidase_C1A"/>
    <property type="match status" value="1"/>
</dbReference>
<dbReference type="InterPro" id="IPR039417">
    <property type="entry name" value="Peptidase_C1A_papain-like"/>
</dbReference>
<evidence type="ECO:0000256" key="3">
    <source>
        <dbReference type="ARBA" id="ARBA00023157"/>
    </source>
</evidence>
<feature type="domain" description="Peptidase C1A papain C-terminal" evidence="5">
    <location>
        <begin position="136"/>
        <end position="355"/>
    </location>
</feature>
<dbReference type="InterPro" id="IPR013128">
    <property type="entry name" value="Peptidase_C1A"/>
</dbReference>
<dbReference type="Gramene" id="LPERR09G15780.1">
    <property type="protein sequence ID" value="LPERR09G15780.1"/>
    <property type="gene ID" value="LPERR09G15780"/>
</dbReference>
<evidence type="ECO:0000259" key="6">
    <source>
        <dbReference type="SMART" id="SM00848"/>
    </source>
</evidence>
<proteinExistence type="inferred from homology"/>
<dbReference type="PROSITE" id="PS00639">
    <property type="entry name" value="THIOL_PROTEASE_HIS"/>
    <property type="match status" value="1"/>
</dbReference>
<dbReference type="GO" id="GO:0006508">
    <property type="term" value="P:proteolysis"/>
    <property type="evidence" value="ECO:0007669"/>
    <property type="project" value="InterPro"/>
</dbReference>
<dbReference type="PANTHER" id="PTHR12411">
    <property type="entry name" value="CYSTEINE PROTEASE FAMILY C1-RELATED"/>
    <property type="match status" value="1"/>
</dbReference>
<dbReference type="Pfam" id="PF00112">
    <property type="entry name" value="Peptidase_C1"/>
    <property type="match status" value="2"/>
</dbReference>
<feature type="signal peptide" evidence="4">
    <location>
        <begin position="1"/>
        <end position="21"/>
    </location>
</feature>
<protein>
    <recommendedName>
        <fullName evidence="9">Cysteine proteinase</fullName>
    </recommendedName>
</protein>
<dbReference type="Proteomes" id="UP000032180">
    <property type="component" value="Chromosome 9"/>
</dbReference>
<dbReference type="PROSITE" id="PS00640">
    <property type="entry name" value="THIOL_PROTEASE_ASN"/>
    <property type="match status" value="1"/>
</dbReference>
<dbReference type="PROSITE" id="PS00139">
    <property type="entry name" value="THIOL_PROTEASE_CYS"/>
    <property type="match status" value="1"/>
</dbReference>
<dbReference type="InterPro" id="IPR038765">
    <property type="entry name" value="Papain-like_cys_pep_sf"/>
</dbReference>
<dbReference type="InterPro" id="IPR000668">
    <property type="entry name" value="Peptidase_C1A_C"/>
</dbReference>
<reference evidence="7 8" key="1">
    <citation type="submission" date="2012-08" db="EMBL/GenBank/DDBJ databases">
        <title>Oryza genome evolution.</title>
        <authorList>
            <person name="Wing R.A."/>
        </authorList>
    </citation>
    <scope>NUCLEOTIDE SEQUENCE</scope>
</reference>
<reference evidence="8" key="2">
    <citation type="submission" date="2013-12" db="EMBL/GenBank/DDBJ databases">
        <authorList>
            <person name="Yu Y."/>
            <person name="Lee S."/>
            <person name="de Baynast K."/>
            <person name="Wissotski M."/>
            <person name="Liu L."/>
            <person name="Talag J."/>
            <person name="Goicoechea J."/>
            <person name="Angelova A."/>
            <person name="Jetty R."/>
            <person name="Kudrna D."/>
            <person name="Golser W."/>
            <person name="Rivera L."/>
            <person name="Zhang J."/>
            <person name="Wing R."/>
        </authorList>
    </citation>
    <scope>NUCLEOTIDE SEQUENCE</scope>
</reference>
<dbReference type="GO" id="GO:0008234">
    <property type="term" value="F:cysteine-type peptidase activity"/>
    <property type="evidence" value="ECO:0007669"/>
    <property type="project" value="InterPro"/>
</dbReference>
<dbReference type="SMART" id="SM00848">
    <property type="entry name" value="Inhibitor_I29"/>
    <property type="match status" value="1"/>
</dbReference>
<feature type="domain" description="Cathepsin propeptide inhibitor" evidence="6">
    <location>
        <begin position="39"/>
        <end position="95"/>
    </location>
</feature>
<sequence>MMKKLMLAVLVAAMAVTAVHSIPMTDKDLKSEESIWNLYERWRAVHTVSRDLAEKESKFETFKANARYIHEFNKKKDVPYKLGLNKFSDMTPEEFTRKYTGALPEADDDNHDNAGLNIVGSDRSLSKQPLVPAGDVPSVWDWRDHGAVTQVKDQKQCGSCWAFSVIGSVEGINAIRTGNLLTLSEQEVLDCYDQGSCDGAATYDAFDLIIQKGTTLDQNGSPPYYPAYVAEKEQCRFDPTKPPVIKIDGKYRGRYADENALKQGVSMQPVSVRIEASSYAFQSYREGVFTGPCGTAVNHAVVVVGYGETSDGVPYWIVKNSWGETWGEKGYIRMLRNIDSKAGICGIALYPMYPVKDAPAAAWASSTVSVVEGINAIVTGKLLSLSEQQLLDCSGAGDCGGGNPFEALEYFGNPPYYRPPYEGRTMPCRAVPGKPPEVKLDGIAKVPYANEAALKQSVYRQPGVYNGPCGSGTMVNHVVVVVGYGITEDNNLWGTIWGEGGYIRMKRDVANKEGLCGIAISSSIKGGYHCIDLHTRAT</sequence>
<evidence type="ECO:0000259" key="5">
    <source>
        <dbReference type="SMART" id="SM00645"/>
    </source>
</evidence>
<dbReference type="STRING" id="77586.A0A0D9XGV6"/>